<gene>
    <name evidence="15" type="ORF">EYC98_17110</name>
</gene>
<dbReference type="Gene3D" id="2.40.170.20">
    <property type="entry name" value="TonB-dependent receptor, beta-barrel domain"/>
    <property type="match status" value="2"/>
</dbReference>
<keyword evidence="15" id="KW-0675">Receptor</keyword>
<keyword evidence="2 11" id="KW-0813">Transport</keyword>
<comment type="caution">
    <text evidence="15">The sequence shown here is derived from an EMBL/GenBank/DDBJ whole genome shotgun (WGS) entry which is preliminary data.</text>
</comment>
<dbReference type="PANTHER" id="PTHR32552">
    <property type="entry name" value="FERRICHROME IRON RECEPTOR-RELATED"/>
    <property type="match status" value="1"/>
</dbReference>
<evidence type="ECO:0000313" key="15">
    <source>
        <dbReference type="EMBL" id="MCX2982585.1"/>
    </source>
</evidence>
<sequence length="823" mass="91053">MNVFRIAVPVALAVATQLAHSQAVLEEVVVTAQKREEGLQDVPIAVQAFTSESLDRLTAQDIGDLDAFTPNVEIPRSSNQPSYKIRGIGTSDFGVGADPAVGVYLDGVYIGRSGGSKVAFNDIARIEILNGPQGTLFGRNAAAGAIQYVTNKPIDETEGWVQATLGNYNRVQVEGVYNLPLTDQLYWRTGVLANTRDGYVTNIVTGDDHQYQKNWAITSALRWLPSDNLDILWRVEYDKIDQDSKAVTSALYGPRDNAGADFRETATNRRLDETRELFGTSLHLTYELSAATFTSITSYRTYESENPENQDGWIDPTFEFDDNNIEDNEQWSQEFRFAGEWGQKLQWTVGANYHEETAKQTSAISLDPSAADRLIIEREVGVPYDTFPPGTGYDLAFSVFPHLPRIYTSGAEALAVADRYRENINVQGDYTSWAVFADFTYDVTEKLSLTAGVRYTEDEKDFSRFVPVNDFGVHFAFTPTLFDDAGNYLPVGGTIPGSYDQSESWNETTPRFVVDYALTEDVLLYASWALGYKAGGFNSADDSNVSPAFDPAEVENLEFGIKSTWLDNTLRVNATYFDFDYENLQDLTFIPASCLPESDFDSNQFETSDVEGQGVELAVNWVPVNGLELWGNLGTLDAKYTDRVRRREVDGVCDPVDETGNKLTGSPEISYALGATYTYAMNAGSEVSAAISWGWQEGETDRLSCKYIEDLGTGTSAYYELDTVDGDLTISQDSAVAPRGDDLPFDSCPDLKDKEQLNLRLAYLSPNGNWEVAGWMTNATDWGPDTEAGGSGAAIASPITDGAPSYDRREPPRMYGMEFKYMF</sequence>
<evidence type="ECO:0000256" key="2">
    <source>
        <dbReference type="ARBA" id="ARBA00022448"/>
    </source>
</evidence>
<evidence type="ECO:0000313" key="16">
    <source>
        <dbReference type="Proteomes" id="UP001143362"/>
    </source>
</evidence>
<evidence type="ECO:0000256" key="3">
    <source>
        <dbReference type="ARBA" id="ARBA00022452"/>
    </source>
</evidence>
<keyword evidence="3 11" id="KW-1134">Transmembrane beta strand</keyword>
<evidence type="ECO:0000256" key="1">
    <source>
        <dbReference type="ARBA" id="ARBA00004571"/>
    </source>
</evidence>
<evidence type="ECO:0000256" key="12">
    <source>
        <dbReference type="RuleBase" id="RU003357"/>
    </source>
</evidence>
<evidence type="ECO:0000256" key="7">
    <source>
        <dbReference type="ARBA" id="ARBA00023065"/>
    </source>
</evidence>
<dbReference type="InterPro" id="IPR000531">
    <property type="entry name" value="Beta-barrel_TonB"/>
</dbReference>
<feature type="domain" description="TonB-dependent receptor-like beta-barrel" evidence="13">
    <location>
        <begin position="295"/>
        <end position="778"/>
    </location>
</feature>
<dbReference type="PANTHER" id="PTHR32552:SF81">
    <property type="entry name" value="TONB-DEPENDENT OUTER MEMBRANE RECEPTOR"/>
    <property type="match status" value="1"/>
</dbReference>
<dbReference type="InterPro" id="IPR036942">
    <property type="entry name" value="Beta-barrel_TonB_sf"/>
</dbReference>
<dbReference type="InterPro" id="IPR039426">
    <property type="entry name" value="TonB-dep_rcpt-like"/>
</dbReference>
<accession>A0ABT3TJU1</accession>
<dbReference type="Pfam" id="PF00593">
    <property type="entry name" value="TonB_dep_Rec_b-barrel"/>
    <property type="match status" value="1"/>
</dbReference>
<keyword evidence="16" id="KW-1185">Reference proteome</keyword>
<proteinExistence type="inferred from homology"/>
<keyword evidence="9 11" id="KW-0472">Membrane</keyword>
<evidence type="ECO:0000256" key="8">
    <source>
        <dbReference type="ARBA" id="ARBA00023077"/>
    </source>
</evidence>
<evidence type="ECO:0000256" key="6">
    <source>
        <dbReference type="ARBA" id="ARBA00023004"/>
    </source>
</evidence>
<dbReference type="PROSITE" id="PS52016">
    <property type="entry name" value="TONB_DEPENDENT_REC_3"/>
    <property type="match status" value="1"/>
</dbReference>
<organism evidence="15 16">
    <name type="scientific">Candidatus Litorirhabdus singularis</name>
    <dbReference type="NCBI Taxonomy" id="2518993"/>
    <lineage>
        <taxon>Bacteria</taxon>
        <taxon>Pseudomonadati</taxon>
        <taxon>Pseudomonadota</taxon>
        <taxon>Gammaproteobacteria</taxon>
        <taxon>Cellvibrionales</taxon>
        <taxon>Halieaceae</taxon>
        <taxon>Candidatus Litorirhabdus</taxon>
    </lineage>
</organism>
<protein>
    <submittedName>
        <fullName evidence="15">TonB-dependent receptor</fullName>
    </submittedName>
</protein>
<dbReference type="EMBL" id="SHNN01000003">
    <property type="protein sequence ID" value="MCX2982585.1"/>
    <property type="molecule type" value="Genomic_DNA"/>
</dbReference>
<evidence type="ECO:0000259" key="14">
    <source>
        <dbReference type="Pfam" id="PF07715"/>
    </source>
</evidence>
<keyword evidence="5 11" id="KW-0812">Transmembrane</keyword>
<evidence type="ECO:0000256" key="11">
    <source>
        <dbReference type="PROSITE-ProRule" id="PRU01360"/>
    </source>
</evidence>
<comment type="subcellular location">
    <subcellularLocation>
        <location evidence="1 11">Cell outer membrane</location>
        <topology evidence="1 11">Multi-pass membrane protein</topology>
    </subcellularLocation>
</comment>
<dbReference type="Pfam" id="PF07715">
    <property type="entry name" value="Plug"/>
    <property type="match status" value="1"/>
</dbReference>
<keyword evidence="8 12" id="KW-0798">TonB box</keyword>
<evidence type="ECO:0000259" key="13">
    <source>
        <dbReference type="Pfam" id="PF00593"/>
    </source>
</evidence>
<dbReference type="InterPro" id="IPR012910">
    <property type="entry name" value="Plug_dom"/>
</dbReference>
<keyword evidence="10 11" id="KW-0998">Cell outer membrane</keyword>
<dbReference type="SUPFAM" id="SSF56935">
    <property type="entry name" value="Porins"/>
    <property type="match status" value="1"/>
</dbReference>
<dbReference type="RefSeq" id="WP_279246596.1">
    <property type="nucleotide sequence ID" value="NZ_SHNN01000003.1"/>
</dbReference>
<reference evidence="15" key="1">
    <citation type="submission" date="2019-02" db="EMBL/GenBank/DDBJ databases">
        <authorList>
            <person name="Li S.-H."/>
        </authorList>
    </citation>
    <scope>NUCLEOTIDE SEQUENCE</scope>
    <source>
        <strain evidence="15">IMCC14734</strain>
    </source>
</reference>
<keyword evidence="4" id="KW-0410">Iron transport</keyword>
<evidence type="ECO:0000256" key="10">
    <source>
        <dbReference type="ARBA" id="ARBA00023237"/>
    </source>
</evidence>
<evidence type="ECO:0000256" key="5">
    <source>
        <dbReference type="ARBA" id="ARBA00022692"/>
    </source>
</evidence>
<evidence type="ECO:0000256" key="9">
    <source>
        <dbReference type="ARBA" id="ARBA00023136"/>
    </source>
</evidence>
<name>A0ABT3TJU1_9GAMM</name>
<keyword evidence="7" id="KW-0406">Ion transport</keyword>
<dbReference type="Proteomes" id="UP001143362">
    <property type="component" value="Unassembled WGS sequence"/>
</dbReference>
<keyword evidence="6" id="KW-0408">Iron</keyword>
<feature type="domain" description="TonB-dependent receptor plug" evidence="14">
    <location>
        <begin position="39"/>
        <end position="145"/>
    </location>
</feature>
<comment type="similarity">
    <text evidence="11 12">Belongs to the TonB-dependent receptor family.</text>
</comment>
<evidence type="ECO:0000256" key="4">
    <source>
        <dbReference type="ARBA" id="ARBA00022496"/>
    </source>
</evidence>